<evidence type="ECO:0000313" key="2">
    <source>
        <dbReference type="Proteomes" id="UP000515955"/>
    </source>
</evidence>
<gene>
    <name evidence="1" type="ORF">H9L12_10550</name>
</gene>
<accession>A0A7G9SA26</accession>
<sequence>MTYVDGFVTAVPTAKKDEYLKHASDAAELFKEYGMTRMVESWGDDVPKGKVTDFQGAVQARDDETVVFSWFEYPDKATRDEASRRMMDDPRMEAMAKDMPFDGKRMIYAGFDSIVDERADGSTGYTDGFVLPVPNANKDAYLKMAADMAGKFKQQGALRVVEAWGDDVPDGKVTDYKRAVKARDDENIVYSFIEWPDKATRDKAWADMMNSEQPPSEMPFDGQRMFWGGFQPILDQSFETADA</sequence>
<keyword evidence="2" id="KW-1185">Reference proteome</keyword>
<dbReference type="InterPro" id="IPR009874">
    <property type="entry name" value="DUF1428"/>
</dbReference>
<dbReference type="Proteomes" id="UP000515955">
    <property type="component" value="Chromosome"/>
</dbReference>
<dbReference type="Pfam" id="PF07237">
    <property type="entry name" value="DUF1428"/>
    <property type="match status" value="2"/>
</dbReference>
<evidence type="ECO:0000313" key="1">
    <source>
        <dbReference type="EMBL" id="QNN64701.1"/>
    </source>
</evidence>
<dbReference type="RefSeq" id="WP_187541700.1">
    <property type="nucleotide sequence ID" value="NZ_CP060717.1"/>
</dbReference>
<dbReference type="InterPro" id="IPR011008">
    <property type="entry name" value="Dimeric_a/b-barrel"/>
</dbReference>
<reference evidence="1 2" key="1">
    <citation type="submission" date="2020-08" db="EMBL/GenBank/DDBJ databases">
        <title>Genome sequence of Sphingomonas rhizophila KACC 19189T.</title>
        <authorList>
            <person name="Hyun D.-W."/>
            <person name="Bae J.-W."/>
        </authorList>
    </citation>
    <scope>NUCLEOTIDE SEQUENCE [LARGE SCALE GENOMIC DNA]</scope>
    <source>
        <strain evidence="1 2">KACC 19189</strain>
    </source>
</reference>
<dbReference type="Gene3D" id="3.30.70.100">
    <property type="match status" value="2"/>
</dbReference>
<dbReference type="AlphaFoldDB" id="A0A7G9SA26"/>
<dbReference type="KEGG" id="srhi:H9L12_10550"/>
<protein>
    <submittedName>
        <fullName evidence="1">DUF1428 domain-containing protein</fullName>
    </submittedName>
</protein>
<proteinExistence type="predicted"/>
<organism evidence="1 2">
    <name type="scientific">Sphingomonas rhizophila</name>
    <dbReference type="NCBI Taxonomy" id="2071607"/>
    <lineage>
        <taxon>Bacteria</taxon>
        <taxon>Pseudomonadati</taxon>
        <taxon>Pseudomonadota</taxon>
        <taxon>Alphaproteobacteria</taxon>
        <taxon>Sphingomonadales</taxon>
        <taxon>Sphingomonadaceae</taxon>
        <taxon>Sphingomonas</taxon>
    </lineage>
</organism>
<dbReference type="SUPFAM" id="SSF54909">
    <property type="entry name" value="Dimeric alpha+beta barrel"/>
    <property type="match status" value="2"/>
</dbReference>
<dbReference type="EMBL" id="CP060717">
    <property type="protein sequence ID" value="QNN64701.1"/>
    <property type="molecule type" value="Genomic_DNA"/>
</dbReference>
<name>A0A7G9SA26_9SPHN</name>